<dbReference type="InterPro" id="IPR040035">
    <property type="entry name" value="TMEM180"/>
</dbReference>
<feature type="transmembrane region" description="Helical" evidence="1">
    <location>
        <begin position="425"/>
        <end position="447"/>
    </location>
</feature>
<feature type="transmembrane region" description="Helical" evidence="1">
    <location>
        <begin position="243"/>
        <end position="272"/>
    </location>
</feature>
<feature type="transmembrane region" description="Helical" evidence="1">
    <location>
        <begin position="284"/>
        <end position="305"/>
    </location>
</feature>
<feature type="transmembrane region" description="Helical" evidence="1">
    <location>
        <begin position="179"/>
        <end position="200"/>
    </location>
</feature>
<dbReference type="AlphaFoldDB" id="A0AAN9BUR9"/>
<keyword evidence="1" id="KW-1133">Transmembrane helix</keyword>
<dbReference type="Gene3D" id="1.20.1250.20">
    <property type="entry name" value="MFS general substrate transporter like domains"/>
    <property type="match status" value="1"/>
</dbReference>
<accession>A0AAN9BUR9</accession>
<gene>
    <name evidence="2" type="ORF">V1264_011692</name>
</gene>
<organism evidence="2 3">
    <name type="scientific">Littorina saxatilis</name>
    <dbReference type="NCBI Taxonomy" id="31220"/>
    <lineage>
        <taxon>Eukaryota</taxon>
        <taxon>Metazoa</taxon>
        <taxon>Spiralia</taxon>
        <taxon>Lophotrochozoa</taxon>
        <taxon>Mollusca</taxon>
        <taxon>Gastropoda</taxon>
        <taxon>Caenogastropoda</taxon>
        <taxon>Littorinimorpha</taxon>
        <taxon>Littorinoidea</taxon>
        <taxon>Littorinidae</taxon>
        <taxon>Littorina</taxon>
    </lineage>
</organism>
<feature type="transmembrane region" description="Helical" evidence="1">
    <location>
        <begin position="114"/>
        <end position="137"/>
    </location>
</feature>
<keyword evidence="1" id="KW-0472">Membrane</keyword>
<dbReference type="SUPFAM" id="SSF103473">
    <property type="entry name" value="MFS general substrate transporter"/>
    <property type="match status" value="1"/>
</dbReference>
<comment type="caution">
    <text evidence="2">The sequence shown here is derived from an EMBL/GenBank/DDBJ whole genome shotgun (WGS) entry which is preliminary data.</text>
</comment>
<dbReference type="EMBL" id="JBAMIC010000002">
    <property type="protein sequence ID" value="KAK7112207.1"/>
    <property type="molecule type" value="Genomic_DNA"/>
</dbReference>
<proteinExistence type="predicted"/>
<keyword evidence="3" id="KW-1185">Reference proteome</keyword>
<evidence type="ECO:0000313" key="3">
    <source>
        <dbReference type="Proteomes" id="UP001374579"/>
    </source>
</evidence>
<name>A0AAN9BUR9_9CAEN</name>
<feature type="transmembrane region" description="Helical" evidence="1">
    <location>
        <begin position="382"/>
        <end position="405"/>
    </location>
</feature>
<evidence type="ECO:0000313" key="2">
    <source>
        <dbReference type="EMBL" id="KAK7112207.1"/>
    </source>
</evidence>
<evidence type="ECO:0000256" key="1">
    <source>
        <dbReference type="SAM" id="Phobius"/>
    </source>
</evidence>
<dbReference type="Proteomes" id="UP001374579">
    <property type="component" value="Unassembled WGS sequence"/>
</dbReference>
<dbReference type="PANTHER" id="PTHR28658">
    <property type="entry name" value="TRANSMEMBRANE PROTEIN 180"/>
    <property type="match status" value="1"/>
</dbReference>
<dbReference type="InterPro" id="IPR036259">
    <property type="entry name" value="MFS_trans_sf"/>
</dbReference>
<feature type="transmembrane region" description="Helical" evidence="1">
    <location>
        <begin position="84"/>
        <end position="102"/>
    </location>
</feature>
<feature type="transmembrane region" description="Helical" evidence="1">
    <location>
        <begin position="149"/>
        <end position="167"/>
    </location>
</feature>
<dbReference type="PANTHER" id="PTHR28658:SF1">
    <property type="entry name" value="MAJOR FACILITATOR SUPERFAMILY DOMAIN CONTAINING 13B"/>
    <property type="match status" value="1"/>
</dbReference>
<feature type="transmembrane region" description="Helical" evidence="1">
    <location>
        <begin position="312"/>
        <end position="331"/>
    </location>
</feature>
<keyword evidence="1" id="KW-0812">Transmembrane</keyword>
<feature type="transmembrane region" description="Helical" evidence="1">
    <location>
        <begin position="53"/>
        <end position="72"/>
    </location>
</feature>
<dbReference type="Pfam" id="PF13347">
    <property type="entry name" value="MFS_2"/>
    <property type="match status" value="1"/>
</dbReference>
<feature type="transmembrane region" description="Helical" evidence="1">
    <location>
        <begin position="337"/>
        <end position="361"/>
    </location>
</feature>
<feature type="transmembrane region" description="Helical" evidence="1">
    <location>
        <begin position="12"/>
        <end position="33"/>
    </location>
</feature>
<sequence>MTSNKMVSNKTILAYCAVSMGMTMLSRGFNFYYVKVFLNRYNIQESWFHFSQVLYMVWNAVNDPLFAILQDNTSFLLTRTRREGILYTAPFFALSFLVPWFQFGESSWAVGLHLIVALFLWDTMFTFVGLLCCCLFTEFSADPHTRLKLTRYSTIASLIGAQCIFFLEYASDSLQDFRAFQIAAVCVACCSCLLMVYTGLNAHTQYDLPRQDSSDDLKQAEKGEEADSGFLKQMWQLFSERNFVSFVITNFFQMFHRAFLGGFTAILCEYLVPAEQVATGIRSIFYGLSGPCGGILVIFGTPLVGRLGYFRVIRYSFVWKIAGGMIMYFLVGPSNPWLVMLFILLDSSFSSAAFTLFNMPLSDIADDDKQKYHRRKPISSTVFGSNALVVKPAQSLSPMLVVGILNRYGYEQVKKGSASDTEMDVIKAVMFQFLCFYPVVLGIVQYISWSQFAIRRKIVEVHVAEEKMC</sequence>
<evidence type="ECO:0008006" key="4">
    <source>
        <dbReference type="Google" id="ProtNLM"/>
    </source>
</evidence>
<reference evidence="2 3" key="1">
    <citation type="submission" date="2024-02" db="EMBL/GenBank/DDBJ databases">
        <title>Chromosome-scale genome assembly of the rough periwinkle Littorina saxatilis.</title>
        <authorList>
            <person name="De Jode A."/>
            <person name="Faria R."/>
            <person name="Formenti G."/>
            <person name="Sims Y."/>
            <person name="Smith T.P."/>
            <person name="Tracey A."/>
            <person name="Wood J.M.D."/>
            <person name="Zagrodzka Z.B."/>
            <person name="Johannesson K."/>
            <person name="Butlin R.K."/>
            <person name="Leder E.H."/>
        </authorList>
    </citation>
    <scope>NUCLEOTIDE SEQUENCE [LARGE SCALE GENOMIC DNA]</scope>
    <source>
        <strain evidence="2">Snail1</strain>
        <tissue evidence="2">Muscle</tissue>
    </source>
</reference>
<protein>
    <recommendedName>
        <fullName evidence="4">Transmembrane protein 180</fullName>
    </recommendedName>
</protein>